<evidence type="ECO:0000256" key="2">
    <source>
        <dbReference type="PIRNR" id="PIRNR006429"/>
    </source>
</evidence>
<dbReference type="GO" id="GO:0006537">
    <property type="term" value="P:glutamate biosynthetic process"/>
    <property type="evidence" value="ECO:0007669"/>
    <property type="project" value="InterPro"/>
</dbReference>
<dbReference type="PIRSF" id="PIRSF006429">
    <property type="entry name" value="GOGAT_lg_2"/>
    <property type="match status" value="1"/>
</dbReference>
<sequence length="463" mass="50207">MNMKNNIMMGIAGAALGILGIKWGSRFIVNRTLDSAVKTIMTDPYDENLWELISATARVSPQVILETNLRAQRGELINRPLGSPKKFPSLESLMFNFAQLKDLPTPIETPVDTSVIIGKKAKKPFKIGLPMMVSAMAYGEALSADAKWALAKGASKAKTAICSGEGPYLVSERETADTYIYQYNRGDWNDVDHILQNCSAVEIQFGQGALGGAGHVIHAKNIDRKLRKDFKYPKGKDAVAHSRQLRVQEITDLPKFIQNLQEKSGGVPVGTKLAAGKWLEQDMEIACNAGADYIVLDGAEAATYGGPPILEDDFGVPTVFALARGADWLDKTGFHKSVSLIASGKIRTPGEVLKAVALGADACYLGSMALFAMAHDQVLKSLPFEPPTQVVWYKGKDAGQFNKKKGADSLAKYFLSCKAELEVAIKSLGKTSISEVNKDDLFSLDETIAKGLKIPMAYEKANS</sequence>
<dbReference type="Proteomes" id="UP000323521">
    <property type="component" value="Chromosome"/>
</dbReference>
<accession>A0A3G1KMC1</accession>
<dbReference type="GO" id="GO:0015930">
    <property type="term" value="F:glutamate synthase activity"/>
    <property type="evidence" value="ECO:0007669"/>
    <property type="project" value="InterPro"/>
</dbReference>
<evidence type="ECO:0000256" key="1">
    <source>
        <dbReference type="ARBA" id="ARBA00009716"/>
    </source>
</evidence>
<keyword evidence="5" id="KW-1185">Reference proteome</keyword>
<dbReference type="PANTHER" id="PTHR43819:SF1">
    <property type="entry name" value="ARCHAEAL-TYPE GLUTAMATE SYNTHASE [NADPH]"/>
    <property type="match status" value="1"/>
</dbReference>
<dbReference type="AlphaFoldDB" id="A0A3G1KMC1"/>
<evidence type="ECO:0000259" key="3">
    <source>
        <dbReference type="Pfam" id="PF01645"/>
    </source>
</evidence>
<dbReference type="Pfam" id="PF01645">
    <property type="entry name" value="Glu_synthase"/>
    <property type="match status" value="1"/>
</dbReference>
<dbReference type="Gene3D" id="3.20.20.70">
    <property type="entry name" value="Aldolase class I"/>
    <property type="match status" value="1"/>
</dbReference>
<dbReference type="PANTHER" id="PTHR43819">
    <property type="entry name" value="ARCHAEAL-TYPE GLUTAMATE SYNTHASE [NADPH]"/>
    <property type="match status" value="1"/>
</dbReference>
<evidence type="ECO:0000313" key="4">
    <source>
        <dbReference type="EMBL" id="ATW23626.1"/>
    </source>
</evidence>
<evidence type="ECO:0000313" key="5">
    <source>
        <dbReference type="Proteomes" id="UP000323521"/>
    </source>
</evidence>
<dbReference type="InterPro" id="IPR002932">
    <property type="entry name" value="Glu_synthdom"/>
</dbReference>
<comment type="similarity">
    <text evidence="1 2">Belongs to the glutamate synthase family.</text>
</comment>
<dbReference type="EMBL" id="CP017634">
    <property type="protein sequence ID" value="ATW23626.1"/>
    <property type="molecule type" value="Genomic_DNA"/>
</dbReference>
<dbReference type="RefSeq" id="WP_148132775.1">
    <property type="nucleotide sequence ID" value="NZ_CP017634.1"/>
</dbReference>
<dbReference type="InterPro" id="IPR013785">
    <property type="entry name" value="Aldolase_TIM"/>
</dbReference>
<dbReference type="CDD" id="cd02808">
    <property type="entry name" value="GltS_FMN"/>
    <property type="match status" value="1"/>
</dbReference>
<name>A0A3G1KMC1_FORW1</name>
<organism evidence="4 5">
    <name type="scientific">Formimonas warabiya</name>
    <dbReference type="NCBI Taxonomy" id="1761012"/>
    <lineage>
        <taxon>Bacteria</taxon>
        <taxon>Bacillati</taxon>
        <taxon>Bacillota</taxon>
        <taxon>Clostridia</taxon>
        <taxon>Eubacteriales</taxon>
        <taxon>Peptococcaceae</taxon>
        <taxon>Candidatus Formimonas</taxon>
    </lineage>
</organism>
<feature type="domain" description="Glutamate synthase" evidence="3">
    <location>
        <begin position="107"/>
        <end position="380"/>
    </location>
</feature>
<dbReference type="KEGG" id="fwa:DCMF_01360"/>
<dbReference type="InterPro" id="IPR024188">
    <property type="entry name" value="GltB"/>
</dbReference>
<protein>
    <submittedName>
        <fullName evidence="4">FMN-binding glutamate synthase family protein</fullName>
    </submittedName>
</protein>
<reference evidence="4 5" key="1">
    <citation type="submission" date="2016-10" db="EMBL/GenBank/DDBJ databases">
        <title>Complete Genome Sequence of Peptococcaceae strain DCMF.</title>
        <authorList>
            <person name="Edwards R.J."/>
            <person name="Holland S.I."/>
            <person name="Deshpande N.P."/>
            <person name="Wong Y.K."/>
            <person name="Ertan H."/>
            <person name="Manefield M."/>
            <person name="Russell T.L."/>
            <person name="Lee M.J."/>
        </authorList>
    </citation>
    <scope>NUCLEOTIDE SEQUENCE [LARGE SCALE GENOMIC DNA]</scope>
    <source>
        <strain evidence="4 5">DCMF</strain>
    </source>
</reference>
<gene>
    <name evidence="4" type="ORF">DCMF_01360</name>
</gene>
<dbReference type="SUPFAM" id="SSF51395">
    <property type="entry name" value="FMN-linked oxidoreductases"/>
    <property type="match status" value="1"/>
</dbReference>
<proteinExistence type="inferred from homology"/>
<dbReference type="OrthoDB" id="9758182at2"/>